<dbReference type="STRING" id="196109.A0A136JEG9"/>
<accession>A0A136JEG9</accession>
<dbReference type="AlphaFoldDB" id="A0A136JEG9"/>
<evidence type="ECO:0000313" key="1">
    <source>
        <dbReference type="EMBL" id="KXJ95561.1"/>
    </source>
</evidence>
<organism evidence="1 2">
    <name type="scientific">Microdochium bolleyi</name>
    <dbReference type="NCBI Taxonomy" id="196109"/>
    <lineage>
        <taxon>Eukaryota</taxon>
        <taxon>Fungi</taxon>
        <taxon>Dikarya</taxon>
        <taxon>Ascomycota</taxon>
        <taxon>Pezizomycotina</taxon>
        <taxon>Sordariomycetes</taxon>
        <taxon>Xylariomycetidae</taxon>
        <taxon>Xylariales</taxon>
        <taxon>Microdochiaceae</taxon>
        <taxon>Microdochium</taxon>
    </lineage>
</organism>
<name>A0A136JEG9_9PEZI</name>
<sequence length="282" mass="31828">MLQQLEEASRLFKMLEQVGGKDQVTKLKRRLAADIAEAEEDNDETGLDSLEDATEPISISEEGWTGSDARRVQKLNRKLKRIASLVTRQDGAVPEHQRSALWKAYMSTRKALVCRRNAVPAATWELLWEVLASGGESNGNRMAHIAVLARDMQNSGARLHDDQQLLAIEAMFIDGHEKEAIENHRRLVTTLGAKNTTALDFWQLGLRMYCLLGDLERAERVVDTITELPGTKDPRFLLPFIRACSENSSSAEAGYNAYRRLRDMLGDDMTIEDYDQITAYFL</sequence>
<dbReference type="OrthoDB" id="185373at2759"/>
<feature type="non-terminal residue" evidence="1">
    <location>
        <position position="282"/>
    </location>
</feature>
<dbReference type="InParanoid" id="A0A136JEG9"/>
<dbReference type="EMBL" id="KQ964246">
    <property type="protein sequence ID" value="KXJ95561.1"/>
    <property type="molecule type" value="Genomic_DNA"/>
</dbReference>
<reference evidence="2" key="1">
    <citation type="submission" date="2016-02" db="EMBL/GenBank/DDBJ databases">
        <title>Draft genome sequence of Microdochium bolleyi, a fungal endophyte of beachgrass.</title>
        <authorList>
            <consortium name="DOE Joint Genome Institute"/>
            <person name="David A.S."/>
            <person name="May G."/>
            <person name="Haridas S."/>
            <person name="Lim J."/>
            <person name="Wang M."/>
            <person name="Labutti K."/>
            <person name="Lipzen A."/>
            <person name="Barry K."/>
            <person name="Grigoriev I.V."/>
        </authorList>
    </citation>
    <scope>NUCLEOTIDE SEQUENCE [LARGE SCALE GENOMIC DNA]</scope>
    <source>
        <strain evidence="2">J235TASD1</strain>
    </source>
</reference>
<proteinExistence type="predicted"/>
<keyword evidence="2" id="KW-1185">Reference proteome</keyword>
<evidence type="ECO:0000313" key="2">
    <source>
        <dbReference type="Proteomes" id="UP000070501"/>
    </source>
</evidence>
<protein>
    <submittedName>
        <fullName evidence="1">Uncharacterized protein</fullName>
    </submittedName>
</protein>
<dbReference type="Proteomes" id="UP000070501">
    <property type="component" value="Unassembled WGS sequence"/>
</dbReference>
<gene>
    <name evidence="1" type="ORF">Micbo1qcDRAFT_157549</name>
</gene>